<dbReference type="RefSeq" id="XP_031085805.1">
    <property type="nucleotide sequence ID" value="XM_031220113.1"/>
</dbReference>
<dbReference type="InterPro" id="IPR036770">
    <property type="entry name" value="Ankyrin_rpt-contain_sf"/>
</dbReference>
<evidence type="ECO:0008006" key="3">
    <source>
        <dbReference type="Google" id="ProtNLM"/>
    </source>
</evidence>
<evidence type="ECO:0000313" key="2">
    <source>
        <dbReference type="Proteomes" id="UP000183971"/>
    </source>
</evidence>
<evidence type="ECO:0000313" key="1">
    <source>
        <dbReference type="EMBL" id="CZR45271.1"/>
    </source>
</evidence>
<reference evidence="2" key="1">
    <citation type="journal article" date="2016" name="Genome Biol. Evol.">
        <title>Comparative 'omics' of the Fusarium fujikuroi species complex highlights differences in genetic potential and metabolite synthesis.</title>
        <authorList>
            <person name="Niehaus E.-M."/>
            <person name="Muensterkoetter M."/>
            <person name="Proctor R.H."/>
            <person name="Brown D.W."/>
            <person name="Sharon A."/>
            <person name="Idan Y."/>
            <person name="Oren-Young L."/>
            <person name="Sieber C.M."/>
            <person name="Novak O."/>
            <person name="Pencik A."/>
            <person name="Tarkowska D."/>
            <person name="Hromadova K."/>
            <person name="Freeman S."/>
            <person name="Maymon M."/>
            <person name="Elazar M."/>
            <person name="Youssef S.A."/>
            <person name="El-Shabrawy E.S.M."/>
            <person name="Shalaby A.B.A."/>
            <person name="Houterman P."/>
            <person name="Brock N.L."/>
            <person name="Burkhardt I."/>
            <person name="Tsavkelova E.A."/>
            <person name="Dickschat J.S."/>
            <person name="Galuszka P."/>
            <person name="Gueldener U."/>
            <person name="Tudzynski B."/>
        </authorList>
    </citation>
    <scope>NUCLEOTIDE SEQUENCE [LARGE SCALE GENOMIC DNA]</scope>
    <source>
        <strain evidence="2">ET1</strain>
    </source>
</reference>
<dbReference type="AlphaFoldDB" id="A0A1L7VZ75"/>
<dbReference type="VEuPathDB" id="FungiDB:FPRO_15554"/>
<accession>A0A1L7VZ75</accession>
<dbReference type="Gene3D" id="1.25.40.20">
    <property type="entry name" value="Ankyrin repeat-containing domain"/>
    <property type="match status" value="1"/>
</dbReference>
<dbReference type="Proteomes" id="UP000183971">
    <property type="component" value="Unassembled WGS sequence"/>
</dbReference>
<protein>
    <recommendedName>
        <fullName evidence="3">Fungal N-terminal domain-containing protein</fullName>
    </recommendedName>
</protein>
<proteinExistence type="predicted"/>
<comment type="caution">
    <text evidence="1">The sequence shown here is derived from an EMBL/GenBank/DDBJ whole genome shotgun (WGS) entry which is preliminary data.</text>
</comment>
<keyword evidence="2" id="KW-1185">Reference proteome</keyword>
<dbReference type="EMBL" id="FJOF01000009">
    <property type="protein sequence ID" value="CZR45271.1"/>
    <property type="molecule type" value="Genomic_DNA"/>
</dbReference>
<dbReference type="GeneID" id="42060410"/>
<gene>
    <name evidence="1" type="ORF">FPRO_15554</name>
</gene>
<name>A0A1L7VZ75_FUSPR</name>
<organism evidence="1 2">
    <name type="scientific">Fusarium proliferatum (strain ET1)</name>
    <name type="common">Orchid endophyte fungus</name>
    <dbReference type="NCBI Taxonomy" id="1227346"/>
    <lineage>
        <taxon>Eukaryota</taxon>
        <taxon>Fungi</taxon>
        <taxon>Dikarya</taxon>
        <taxon>Ascomycota</taxon>
        <taxon>Pezizomycotina</taxon>
        <taxon>Sordariomycetes</taxon>
        <taxon>Hypocreomycetidae</taxon>
        <taxon>Hypocreales</taxon>
        <taxon>Nectriaceae</taxon>
        <taxon>Fusarium</taxon>
        <taxon>Fusarium fujikuroi species complex</taxon>
    </lineage>
</organism>
<sequence length="1073" mass="120797">MAEAFGIAGSAFGTVSLGLQLFKEVSQYLDDIGGREEDLKEARSYATNIQLSLNALNVAISTALADDPETKRAIESCKASCVSAVDNLLAVVKELRGPTISVPNSNASRAKELCAKLKYPFKKQTMEKLEDNLSRTNSALQTMLQVFQLNTGFAAASSIDNMHQAVADLHVISGTNKATLDRIHKTSQVHDDRLSTIQQDIRELLFLTRDSGDTKLLLKTMAQQVSDLTSRNSIDVNLLQNSAPDKFIPSIQKTSYQSGGSMTFSAFCSCKTQRVRYSQRHWGPFLLEAEVRSRDHHAPECQMSKLAASTRRTKRALSLLIPTIQKSRGRASRVSLSFTTGAGILGFGQTVAWVATVNERLSPAFQLVDTIARYSSLPRKEMDILLASCFRRLVYCYANSYASATDVNEDGETILGWALDKYANSYVLDSTMADNMAEIFQMLNVIAEPTSCSRNIVARPIPILIGISSWFFACKRPGQVATTILSKCNEPIGHHHHHPHSNLSWHGNEYPLGTGYRLFQAFEQLGHNLEFGPLTQAVLKYDRNGVKQLLERCPTYIRETNYCGQSPVHLAIETQNIAIISEVLHYADTKALRARDNRGYYPIDYVTEGTWTHRKASELNCKGCEVLKMLLRLDTALFPTSLRLALRPSWTKNHNCLDGRKILIRGLAERRERLKELSYQCLSPAERNGLEIYQTRILDHNVARVQQQLEAQGCSVPTHLSVYEEVVGPLCGYESIYLLIFNGELAEFAHKLGFSYSDNDLADLMCRLASRLNDGTYATDMLIDNLFPSSYFCWMIDHGMRVASKVSSGKLLNRQLEATAAHYFMASYGRFAGISLNIPLDCPLSLAAIEIVFSAAVVDRCRCWCSPGGCTPLVKILEEVWRRRWSPGKQSLSKATERLIYDLVSANCGKTSEHQWIHAAIIRYFTFSMLGLRHVCCSIIGNESGALPEEEFQEIEEEDSSLLGQFENLLTEFEDGRRHQMGLEEFFKWMDTKWAPRMKEFRAELASERLTDEQLRGAESIGVVWRVYGPQPEGKAWQPARWKRRDVWDYMDELDKIATDPERPMKESRQSHK</sequence>